<evidence type="ECO:0000313" key="2">
    <source>
        <dbReference type="EMBL" id="VAW33667.1"/>
    </source>
</evidence>
<gene>
    <name evidence="2" type="ORF">MNBD_DELTA03-1176</name>
</gene>
<dbReference type="Pfam" id="PF13517">
    <property type="entry name" value="FG-GAP_3"/>
    <property type="match status" value="1"/>
</dbReference>
<keyword evidence="1" id="KW-0732">Signal</keyword>
<reference evidence="2" key="1">
    <citation type="submission" date="2018-06" db="EMBL/GenBank/DDBJ databases">
        <authorList>
            <person name="Zhirakovskaya E."/>
        </authorList>
    </citation>
    <scope>NUCLEOTIDE SEQUENCE</scope>
</reference>
<sequence>MNSKRFLQIYVLAVLIISFAIPVLAAPPTVVIKPFTINAAKDMSYLKSGIRSMLASRLADNAGVNIVPTKAGADYTLKGSMTVFGGSYSLDVTLTSVQGGQGRKFYATAATEGGIIKAVDSLSWDIAAKVFGKKRPAAASGAPAPRVAAIAAPAAAASPYQTANPELAFRAGLQGGYGGNILRPRGVITGAFGFSKSQNFRFGLVAMDVGDVDGDGKSEFVLAAKHEIRIYRRQGNRFQKIWQMSTSERYAIHAITMADLNKNGRQEIYVSAADAKRPNSFILEWDGKNFVKLADNQRWYIRAINIPGEGRVLAGQKGGFQTLLAPGIYRLKLKKGQLVKAGMVPVNGVNLFDFSIVDLDGDGRNEVVAISHGDKILVLRPSGKVMWVSDDYYGGTTTYLGGVGFDDINKDLENGSYEPPRIYVPARIIVRDVNNDGHPDIIINKNLSSASRIMGKLKSYPSGEIYALAWNGIGLTELWRTRKIDGYIADYQLGPIKKPAAGSKNKNSAGTVNLYVGVIMRSGGINILSDATSTVLTFPLQLRSRSSQKPAVQ</sequence>
<dbReference type="InterPro" id="IPR013517">
    <property type="entry name" value="FG-GAP"/>
</dbReference>
<dbReference type="InterPro" id="IPR028994">
    <property type="entry name" value="Integrin_alpha_N"/>
</dbReference>
<dbReference type="PANTHER" id="PTHR46580:SF4">
    <property type="entry name" value="ATP_GTP-BINDING PROTEIN"/>
    <property type="match status" value="1"/>
</dbReference>
<dbReference type="EMBL" id="UOEX01000051">
    <property type="protein sequence ID" value="VAW33667.1"/>
    <property type="molecule type" value="Genomic_DNA"/>
</dbReference>
<organism evidence="2">
    <name type="scientific">hydrothermal vent metagenome</name>
    <dbReference type="NCBI Taxonomy" id="652676"/>
    <lineage>
        <taxon>unclassified sequences</taxon>
        <taxon>metagenomes</taxon>
        <taxon>ecological metagenomes</taxon>
    </lineage>
</organism>
<evidence type="ECO:0000256" key="1">
    <source>
        <dbReference type="ARBA" id="ARBA00022729"/>
    </source>
</evidence>
<evidence type="ECO:0008006" key="3">
    <source>
        <dbReference type="Google" id="ProtNLM"/>
    </source>
</evidence>
<proteinExistence type="predicted"/>
<dbReference type="Gene3D" id="2.130.10.130">
    <property type="entry name" value="Integrin alpha, N-terminal"/>
    <property type="match status" value="1"/>
</dbReference>
<name>A0A3B0V6M9_9ZZZZ</name>
<protein>
    <recommendedName>
        <fullName evidence="3">VCBS repeat-containing protein</fullName>
    </recommendedName>
</protein>
<dbReference type="SUPFAM" id="SSF69318">
    <property type="entry name" value="Integrin alpha N-terminal domain"/>
    <property type="match status" value="1"/>
</dbReference>
<dbReference type="PANTHER" id="PTHR46580">
    <property type="entry name" value="SENSOR KINASE-RELATED"/>
    <property type="match status" value="1"/>
</dbReference>
<dbReference type="AlphaFoldDB" id="A0A3B0V6M9"/>
<accession>A0A3B0V6M9</accession>